<evidence type="ECO:0000256" key="1">
    <source>
        <dbReference type="SAM" id="Phobius"/>
    </source>
</evidence>
<name>A0A9D1TR03_9FIRM</name>
<keyword evidence="1" id="KW-0812">Transmembrane</keyword>
<dbReference type="Proteomes" id="UP000823990">
    <property type="component" value="Unassembled WGS sequence"/>
</dbReference>
<reference evidence="2" key="2">
    <citation type="submission" date="2021-04" db="EMBL/GenBank/DDBJ databases">
        <authorList>
            <person name="Gilroy R."/>
        </authorList>
    </citation>
    <scope>NUCLEOTIDE SEQUENCE</scope>
    <source>
        <strain evidence="2">12435</strain>
    </source>
</reference>
<comment type="caution">
    <text evidence="2">The sequence shown here is derived from an EMBL/GenBank/DDBJ whole genome shotgun (WGS) entry which is preliminary data.</text>
</comment>
<feature type="transmembrane region" description="Helical" evidence="1">
    <location>
        <begin position="40"/>
        <end position="61"/>
    </location>
</feature>
<reference evidence="2" key="1">
    <citation type="journal article" date="2021" name="PeerJ">
        <title>Extensive microbial diversity within the chicken gut microbiome revealed by metagenomics and culture.</title>
        <authorList>
            <person name="Gilroy R."/>
            <person name="Ravi A."/>
            <person name="Getino M."/>
            <person name="Pursley I."/>
            <person name="Horton D.L."/>
            <person name="Alikhan N.F."/>
            <person name="Baker D."/>
            <person name="Gharbi K."/>
            <person name="Hall N."/>
            <person name="Watson M."/>
            <person name="Adriaenssens E.M."/>
            <person name="Foster-Nyarko E."/>
            <person name="Jarju S."/>
            <person name="Secka A."/>
            <person name="Antonio M."/>
            <person name="Oren A."/>
            <person name="Chaudhuri R.R."/>
            <person name="La Ragione R."/>
            <person name="Hildebrand F."/>
            <person name="Pallen M.J."/>
        </authorList>
    </citation>
    <scope>NUCLEOTIDE SEQUENCE</scope>
    <source>
        <strain evidence="2">12435</strain>
    </source>
</reference>
<evidence type="ECO:0000313" key="3">
    <source>
        <dbReference type="Proteomes" id="UP000823990"/>
    </source>
</evidence>
<feature type="transmembrane region" description="Helical" evidence="1">
    <location>
        <begin position="68"/>
        <end position="88"/>
    </location>
</feature>
<accession>A0A9D1TR03</accession>
<sequence>MLSLIRSKRAGAYIGIGVFVMTIVSLVVYLVYATSLEGLIMPWVIVLLLLTAAAEAVQFFFDNNYTPIAAAGCSMAALGCFAAAPPATIGSIVDHFQNIVMFGNPEKFGIIIAVIVLLLVTSVAAIVGCFFPRVAAPAPGKAENSEAE</sequence>
<proteinExistence type="predicted"/>
<gene>
    <name evidence="2" type="ORF">H9892_02815</name>
</gene>
<keyword evidence="1" id="KW-1133">Transmembrane helix</keyword>
<feature type="transmembrane region" description="Helical" evidence="1">
    <location>
        <begin position="12"/>
        <end position="34"/>
    </location>
</feature>
<organism evidence="2 3">
    <name type="scientific">Candidatus Protoclostridium stercorigallinarum</name>
    <dbReference type="NCBI Taxonomy" id="2838741"/>
    <lineage>
        <taxon>Bacteria</taxon>
        <taxon>Bacillati</taxon>
        <taxon>Bacillota</taxon>
        <taxon>Clostridia</taxon>
        <taxon>Candidatus Protoclostridium</taxon>
    </lineage>
</organism>
<protein>
    <submittedName>
        <fullName evidence="2">Uncharacterized protein</fullName>
    </submittedName>
</protein>
<dbReference type="AlphaFoldDB" id="A0A9D1TR03"/>
<dbReference type="EMBL" id="DXHS01000050">
    <property type="protein sequence ID" value="HIW02253.1"/>
    <property type="molecule type" value="Genomic_DNA"/>
</dbReference>
<evidence type="ECO:0000313" key="2">
    <source>
        <dbReference type="EMBL" id="HIW02253.1"/>
    </source>
</evidence>
<keyword evidence="1" id="KW-0472">Membrane</keyword>
<feature type="transmembrane region" description="Helical" evidence="1">
    <location>
        <begin position="108"/>
        <end position="131"/>
    </location>
</feature>